<protein>
    <submittedName>
        <fullName evidence="1">Uncharacterized protein</fullName>
    </submittedName>
</protein>
<organism evidence="1">
    <name type="scientific">Rhizophora mucronata</name>
    <name type="common">Asiatic mangrove</name>
    <dbReference type="NCBI Taxonomy" id="61149"/>
    <lineage>
        <taxon>Eukaryota</taxon>
        <taxon>Viridiplantae</taxon>
        <taxon>Streptophyta</taxon>
        <taxon>Embryophyta</taxon>
        <taxon>Tracheophyta</taxon>
        <taxon>Spermatophyta</taxon>
        <taxon>Magnoliopsida</taxon>
        <taxon>eudicotyledons</taxon>
        <taxon>Gunneridae</taxon>
        <taxon>Pentapetalae</taxon>
        <taxon>rosids</taxon>
        <taxon>fabids</taxon>
        <taxon>Malpighiales</taxon>
        <taxon>Rhizophoraceae</taxon>
        <taxon>Rhizophora</taxon>
    </lineage>
</organism>
<evidence type="ECO:0000313" key="1">
    <source>
        <dbReference type="EMBL" id="MBX47183.1"/>
    </source>
</evidence>
<proteinExistence type="predicted"/>
<sequence length="27" mass="2835">MERLQVCYREAATRGGTAGPGAPEAGW</sequence>
<dbReference type="EMBL" id="GGEC01066699">
    <property type="protein sequence ID" value="MBX47183.1"/>
    <property type="molecule type" value="Transcribed_RNA"/>
</dbReference>
<dbReference type="AlphaFoldDB" id="A0A2P2NXL0"/>
<name>A0A2P2NXL0_RHIMU</name>
<accession>A0A2P2NXL0</accession>
<reference evidence="1" key="1">
    <citation type="submission" date="2018-02" db="EMBL/GenBank/DDBJ databases">
        <title>Rhizophora mucronata_Transcriptome.</title>
        <authorList>
            <person name="Meera S.P."/>
            <person name="Sreeshan A."/>
            <person name="Augustine A."/>
        </authorList>
    </citation>
    <scope>NUCLEOTIDE SEQUENCE</scope>
    <source>
        <tissue evidence="1">Leaf</tissue>
    </source>
</reference>